<dbReference type="Proteomes" id="UP001556367">
    <property type="component" value="Unassembled WGS sequence"/>
</dbReference>
<name>A0ABR3JAV0_9AGAR</name>
<evidence type="ECO:0000313" key="1">
    <source>
        <dbReference type="EMBL" id="KAL0952421.1"/>
    </source>
</evidence>
<dbReference type="Gene3D" id="1.10.510.10">
    <property type="entry name" value="Transferase(Phosphotransferase) domain 1"/>
    <property type="match status" value="1"/>
</dbReference>
<protein>
    <recommendedName>
        <fullName evidence="3">Protein kinase domain-containing protein</fullName>
    </recommendedName>
</protein>
<comment type="caution">
    <text evidence="1">The sequence shown here is derived from an EMBL/GenBank/DDBJ whole genome shotgun (WGS) entry which is preliminary data.</text>
</comment>
<organism evidence="1 2">
    <name type="scientific">Hohenbuehelia grisea</name>
    <dbReference type="NCBI Taxonomy" id="104357"/>
    <lineage>
        <taxon>Eukaryota</taxon>
        <taxon>Fungi</taxon>
        <taxon>Dikarya</taxon>
        <taxon>Basidiomycota</taxon>
        <taxon>Agaricomycotina</taxon>
        <taxon>Agaricomycetes</taxon>
        <taxon>Agaricomycetidae</taxon>
        <taxon>Agaricales</taxon>
        <taxon>Pleurotineae</taxon>
        <taxon>Pleurotaceae</taxon>
        <taxon>Hohenbuehelia</taxon>
    </lineage>
</organism>
<sequence>MTQASFIPGSLEPGEEFWRDHREWLLQTGYQLRPRYQPDWIPSWTGTKKLWFLCEDSISSPHHKIVDARRVSDGARVILKRYDKSIHPHEGEIAQCFSTEEMRSDPQNHCVQIYDVLSVPGEDNQVLLVMPELRAFADPDFDTIGEILDFCRQLFEGVQFMHRHHVAHRN</sequence>
<accession>A0ABR3JAV0</accession>
<dbReference type="SUPFAM" id="SSF56112">
    <property type="entry name" value="Protein kinase-like (PK-like)"/>
    <property type="match status" value="1"/>
</dbReference>
<reference evidence="2" key="1">
    <citation type="submission" date="2024-06" db="EMBL/GenBank/DDBJ databases">
        <title>Multi-omics analyses provide insights into the biosynthesis of the anticancer antibiotic pleurotin in Hohenbuehelia grisea.</title>
        <authorList>
            <person name="Weaver J.A."/>
            <person name="Alberti F."/>
        </authorList>
    </citation>
    <scope>NUCLEOTIDE SEQUENCE [LARGE SCALE GENOMIC DNA]</scope>
    <source>
        <strain evidence="2">T-177</strain>
    </source>
</reference>
<evidence type="ECO:0008006" key="3">
    <source>
        <dbReference type="Google" id="ProtNLM"/>
    </source>
</evidence>
<keyword evidence="2" id="KW-1185">Reference proteome</keyword>
<gene>
    <name evidence="1" type="ORF">HGRIS_006694</name>
</gene>
<proteinExistence type="predicted"/>
<dbReference type="InterPro" id="IPR011009">
    <property type="entry name" value="Kinase-like_dom_sf"/>
</dbReference>
<dbReference type="EMBL" id="JASNQZ010000010">
    <property type="protein sequence ID" value="KAL0952421.1"/>
    <property type="molecule type" value="Genomic_DNA"/>
</dbReference>
<evidence type="ECO:0000313" key="2">
    <source>
        <dbReference type="Proteomes" id="UP001556367"/>
    </source>
</evidence>